<organism evidence="3 4">
    <name type="scientific">Deinococcus peraridilitoris (strain DSM 19664 / LMG 22246 / CIP 109416 / KR-200)</name>
    <dbReference type="NCBI Taxonomy" id="937777"/>
    <lineage>
        <taxon>Bacteria</taxon>
        <taxon>Thermotogati</taxon>
        <taxon>Deinococcota</taxon>
        <taxon>Deinococci</taxon>
        <taxon>Deinococcales</taxon>
        <taxon>Deinococcaceae</taxon>
        <taxon>Deinococcus</taxon>
    </lineage>
</organism>
<dbReference type="PROSITE" id="PS51257">
    <property type="entry name" value="PROKAR_LIPOPROTEIN"/>
    <property type="match status" value="1"/>
</dbReference>
<dbReference type="HOGENOM" id="CLU_030947_0_0_0"/>
<dbReference type="PANTHER" id="PTHR33546">
    <property type="entry name" value="LARGE, MULTIFUNCTIONAL SECRETED PROTEIN-RELATED"/>
    <property type="match status" value="1"/>
</dbReference>
<feature type="signal peptide" evidence="1">
    <location>
        <begin position="1"/>
        <end position="25"/>
    </location>
</feature>
<keyword evidence="4" id="KW-1185">Reference proteome</keyword>
<reference evidence="4" key="1">
    <citation type="submission" date="2012-03" db="EMBL/GenBank/DDBJ databases">
        <title>Complete sequence of plasmid 1 of Deinococcus peraridilitoris DSM 19664.</title>
        <authorList>
            <person name="Lucas S."/>
            <person name="Copeland A."/>
            <person name="Lapidus A."/>
            <person name="Glavina del Rio T."/>
            <person name="Dalin E."/>
            <person name="Tice H."/>
            <person name="Bruce D."/>
            <person name="Goodwin L."/>
            <person name="Pitluck S."/>
            <person name="Peters L."/>
            <person name="Mikhailova N."/>
            <person name="Lu M."/>
            <person name="Kyrpides N."/>
            <person name="Mavromatis K."/>
            <person name="Ivanova N."/>
            <person name="Brettin T."/>
            <person name="Detter J.C."/>
            <person name="Han C."/>
            <person name="Larimer F."/>
            <person name="Land M."/>
            <person name="Hauser L."/>
            <person name="Markowitz V."/>
            <person name="Cheng J.-F."/>
            <person name="Hugenholtz P."/>
            <person name="Woyke T."/>
            <person name="Wu D."/>
            <person name="Pukall R."/>
            <person name="Steenblock K."/>
            <person name="Brambilla E."/>
            <person name="Klenk H.-P."/>
            <person name="Eisen J.A."/>
        </authorList>
    </citation>
    <scope>NUCLEOTIDE SEQUENCE [LARGE SCALE GENOMIC DNA]</scope>
    <source>
        <strain evidence="4">DSM 19664 / LMG 22246 / CIP 109416 / KR-200</strain>
        <plasmid evidence="4">Plasmid pDEIPE01</plasmid>
    </source>
</reference>
<dbReference type="OrthoDB" id="9770043at2"/>
<dbReference type="SUPFAM" id="SSF50952">
    <property type="entry name" value="Soluble quinoprotein glucose dehydrogenase"/>
    <property type="match status" value="1"/>
</dbReference>
<evidence type="ECO:0000313" key="3">
    <source>
        <dbReference type="EMBL" id="AFZ69299.1"/>
    </source>
</evidence>
<dbReference type="Pfam" id="PF23500">
    <property type="entry name" value="DUF7133"/>
    <property type="match status" value="1"/>
</dbReference>
<dbReference type="Proteomes" id="UP000010467">
    <property type="component" value="Plasmid pDEIPE01"/>
</dbReference>
<evidence type="ECO:0000256" key="1">
    <source>
        <dbReference type="SAM" id="SignalP"/>
    </source>
</evidence>
<protein>
    <recommendedName>
        <fullName evidence="2">DUF7133 domain-containing protein</fullName>
    </recommendedName>
</protein>
<feature type="domain" description="DUF7133" evidence="2">
    <location>
        <begin position="30"/>
        <end position="173"/>
    </location>
</feature>
<sequence length="506" mass="54085">MTRTNALLLSWSLLTGAALTGCAPAKTEPATVFSVPQGYKVEKVVGNLTYPTALTWDNTGKMYVAEAGGGLNPEQLAPSRILRVEAGKTTPVVTLSDQGVFASVVGLTFHNGAFYFTHRAQGDLTGAVSKATMDGAVTQVFKGIIDSQAEHQINDIKVGPDGRMYVAVGLAGNAGVIDASVAPWVMANPTLRPTACQDIVLTGRNFRTPDFRTKDNPDDMVMTGAYVPFGTETTPGQVIKGTNKCGGSILVFDPNNAEATLTPYAWGFRNLIGIAWNKTTGDMYAAQNGYDIRGARPVQDEFDPTYRVKPGAWYGVPDFSAALEPLTDPRFEVDDKFQAEVFIGGVSQGKNLGFLIDHAASGLTAPDKNLLLGKHPFNSSPSLLDVAPASWNEFAGHVFVAEWGDLTPPTNPLRDQPAGFRIARVDPSTGHVTPFVSNQKAGPASVQNAEGRGLERPFDVKFGPDGAMYIVDYGVVTIDMSLTEKGKPPYSYKAGTGVIWKVTKTK</sequence>
<proteinExistence type="predicted"/>
<dbReference type="EMBL" id="CP003383">
    <property type="protein sequence ID" value="AFZ69299.1"/>
    <property type="molecule type" value="Genomic_DNA"/>
</dbReference>
<geneLocation type="plasmid" evidence="3 4">
    <name>pDEIPE01</name>
</geneLocation>
<dbReference type="PANTHER" id="PTHR33546:SF1">
    <property type="entry name" value="LARGE, MULTIFUNCTIONAL SECRETED PROTEIN"/>
    <property type="match status" value="1"/>
</dbReference>
<dbReference type="InterPro" id="IPR011042">
    <property type="entry name" value="6-blade_b-propeller_TolB-like"/>
</dbReference>
<dbReference type="InterPro" id="IPR011041">
    <property type="entry name" value="Quinoprot_gluc/sorb_DH_b-prop"/>
</dbReference>
<feature type="chain" id="PRO_5003939059" description="DUF7133 domain-containing protein" evidence="1">
    <location>
        <begin position="26"/>
        <end position="506"/>
    </location>
</feature>
<dbReference type="AlphaFoldDB" id="L0A774"/>
<name>L0A774_DEIPD</name>
<evidence type="ECO:0000259" key="2">
    <source>
        <dbReference type="Pfam" id="PF23500"/>
    </source>
</evidence>
<evidence type="ECO:0000313" key="4">
    <source>
        <dbReference type="Proteomes" id="UP000010467"/>
    </source>
</evidence>
<dbReference type="RefSeq" id="WP_015231201.1">
    <property type="nucleotide sequence ID" value="NC_019789.1"/>
</dbReference>
<dbReference type="InterPro" id="IPR055557">
    <property type="entry name" value="DUF7133"/>
</dbReference>
<dbReference type="PATRIC" id="fig|937777.3.peg.3897"/>
<dbReference type="KEGG" id="dpd:Deipe_3884"/>
<dbReference type="Gene3D" id="2.120.10.30">
    <property type="entry name" value="TolB, C-terminal domain"/>
    <property type="match status" value="1"/>
</dbReference>
<keyword evidence="1" id="KW-0732">Signal</keyword>
<accession>L0A774</accession>
<keyword evidence="3" id="KW-0614">Plasmid</keyword>
<gene>
    <name evidence="3" type="ordered locus">Deipe_3884</name>
</gene>